<dbReference type="Pfam" id="PF03171">
    <property type="entry name" value="2OG-FeII_Oxy"/>
    <property type="match status" value="1"/>
</dbReference>
<evidence type="ECO:0000256" key="1">
    <source>
        <dbReference type="ARBA" id="ARBA00022723"/>
    </source>
</evidence>
<organism evidence="4 5">
    <name type="scientific">Dioscorea zingiberensis</name>
    <dbReference type="NCBI Taxonomy" id="325984"/>
    <lineage>
        <taxon>Eukaryota</taxon>
        <taxon>Viridiplantae</taxon>
        <taxon>Streptophyta</taxon>
        <taxon>Embryophyta</taxon>
        <taxon>Tracheophyta</taxon>
        <taxon>Spermatophyta</taxon>
        <taxon>Magnoliopsida</taxon>
        <taxon>Liliopsida</taxon>
        <taxon>Dioscoreales</taxon>
        <taxon>Dioscoreaceae</taxon>
        <taxon>Dioscorea</taxon>
    </lineage>
</organism>
<dbReference type="InterPro" id="IPR027443">
    <property type="entry name" value="IPNS-like_sf"/>
</dbReference>
<proteinExistence type="predicted"/>
<feature type="domain" description="Fe2OG dioxygenase" evidence="3">
    <location>
        <begin position="5"/>
        <end position="105"/>
    </location>
</feature>
<dbReference type="GO" id="GO:0046872">
    <property type="term" value="F:metal ion binding"/>
    <property type="evidence" value="ECO:0007669"/>
    <property type="project" value="UniProtKB-KW"/>
</dbReference>
<keyword evidence="5" id="KW-1185">Reference proteome</keyword>
<dbReference type="Gene3D" id="2.60.120.330">
    <property type="entry name" value="B-lactam Antibiotic, Isopenicillin N Synthase, Chain"/>
    <property type="match status" value="1"/>
</dbReference>
<dbReference type="InterPro" id="IPR044861">
    <property type="entry name" value="IPNS-like_FE2OG_OXY"/>
</dbReference>
<dbReference type="EMBL" id="JAGGNH010000010">
    <property type="protein sequence ID" value="KAJ0961749.1"/>
    <property type="molecule type" value="Genomic_DNA"/>
</dbReference>
<reference evidence="4" key="2">
    <citation type="journal article" date="2022" name="Hortic Res">
        <title>The genome of Dioscorea zingiberensis sheds light on the biosynthesis, origin and evolution of the medicinally important diosgenin saponins.</title>
        <authorList>
            <person name="Li Y."/>
            <person name="Tan C."/>
            <person name="Li Z."/>
            <person name="Guo J."/>
            <person name="Li S."/>
            <person name="Chen X."/>
            <person name="Wang C."/>
            <person name="Dai X."/>
            <person name="Yang H."/>
            <person name="Song W."/>
            <person name="Hou L."/>
            <person name="Xu J."/>
            <person name="Tong Z."/>
            <person name="Xu A."/>
            <person name="Yuan X."/>
            <person name="Wang W."/>
            <person name="Yang Q."/>
            <person name="Chen L."/>
            <person name="Sun Z."/>
            <person name="Wang K."/>
            <person name="Pan B."/>
            <person name="Chen J."/>
            <person name="Bao Y."/>
            <person name="Liu F."/>
            <person name="Qi X."/>
            <person name="Gang D.R."/>
            <person name="Wen J."/>
            <person name="Li J."/>
        </authorList>
    </citation>
    <scope>NUCLEOTIDE SEQUENCE</scope>
    <source>
        <strain evidence="4">Dzin_1.0</strain>
    </source>
</reference>
<dbReference type="OrthoDB" id="781841at2759"/>
<dbReference type="PROSITE" id="PS51471">
    <property type="entry name" value="FE2OG_OXY"/>
    <property type="match status" value="1"/>
</dbReference>
<dbReference type="InterPro" id="IPR005123">
    <property type="entry name" value="Oxoglu/Fe-dep_dioxygenase_dom"/>
</dbReference>
<evidence type="ECO:0000313" key="4">
    <source>
        <dbReference type="EMBL" id="KAJ0961749.1"/>
    </source>
</evidence>
<dbReference type="InterPro" id="IPR050295">
    <property type="entry name" value="Plant_2OG-oxidoreductases"/>
</dbReference>
<dbReference type="PANTHER" id="PTHR47991">
    <property type="entry name" value="OXOGLUTARATE/IRON-DEPENDENT DIOXYGENASE"/>
    <property type="match status" value="1"/>
</dbReference>
<sequence length="155" mass="17381">MFKDGMQSVRINYYPPCHHSSKVLGLSPHSDGGGLTLLLQVNQVEGLQIKKNGRWLPIKPLSSAFIVNIGDTLEIMSNGKYKSIEHRVVINPEKERMSIATFCMPRLDVPVGPIPKLMEASEELYKTLSAVDHLRLVMANKLRGKNSLDLMKLKK</sequence>
<evidence type="ECO:0000313" key="5">
    <source>
        <dbReference type="Proteomes" id="UP001085076"/>
    </source>
</evidence>
<accession>A0A9D5BVU5</accession>
<keyword evidence="1" id="KW-0479">Metal-binding</keyword>
<protein>
    <recommendedName>
        <fullName evidence="3">Fe2OG dioxygenase domain-containing protein</fullName>
    </recommendedName>
</protein>
<dbReference type="AlphaFoldDB" id="A0A9D5BVU5"/>
<evidence type="ECO:0000256" key="2">
    <source>
        <dbReference type="ARBA" id="ARBA00023004"/>
    </source>
</evidence>
<gene>
    <name evidence="4" type="ORF">J5N97_029577</name>
</gene>
<dbReference type="Proteomes" id="UP001085076">
    <property type="component" value="Miscellaneous, Linkage group lg10"/>
</dbReference>
<reference evidence="4" key="1">
    <citation type="submission" date="2021-03" db="EMBL/GenBank/DDBJ databases">
        <authorList>
            <person name="Li Z."/>
            <person name="Yang C."/>
        </authorList>
    </citation>
    <scope>NUCLEOTIDE SEQUENCE</scope>
    <source>
        <strain evidence="4">Dzin_1.0</strain>
        <tissue evidence="4">Leaf</tissue>
    </source>
</reference>
<name>A0A9D5BVU5_9LILI</name>
<comment type="caution">
    <text evidence="4">The sequence shown here is derived from an EMBL/GenBank/DDBJ whole genome shotgun (WGS) entry which is preliminary data.</text>
</comment>
<keyword evidence="2" id="KW-0408">Iron</keyword>
<dbReference type="SUPFAM" id="SSF51197">
    <property type="entry name" value="Clavaminate synthase-like"/>
    <property type="match status" value="1"/>
</dbReference>
<evidence type="ECO:0000259" key="3">
    <source>
        <dbReference type="PROSITE" id="PS51471"/>
    </source>
</evidence>